<reference evidence="1 2" key="1">
    <citation type="submission" date="2020-04" db="EMBL/GenBank/DDBJ databases">
        <authorList>
            <person name="De Canck E."/>
        </authorList>
    </citation>
    <scope>NUCLEOTIDE SEQUENCE [LARGE SCALE GENOMIC DNA]</scope>
    <source>
        <strain evidence="1 2">LMG 28138</strain>
    </source>
</reference>
<protein>
    <submittedName>
        <fullName evidence="1">Uncharacterized protein</fullName>
    </submittedName>
</protein>
<evidence type="ECO:0000313" key="1">
    <source>
        <dbReference type="EMBL" id="CAB3784135.1"/>
    </source>
</evidence>
<dbReference type="EMBL" id="CADIKM010000006">
    <property type="protein sequence ID" value="CAB3784135.1"/>
    <property type="molecule type" value="Genomic_DNA"/>
</dbReference>
<sequence length="164" mass="19031">MTIPLHTFEPTGEPCIDSDMYLRLGGEAKVDFAHWFGLHHSVLSYTAEHIAREAVVYDGVERGPFEKGVYFLLHGDRIAYVGRSQCIANRLLVHYMNNRPFNRYWCFGGIPLDWLGHVEGYYIKRLKPFLNSKLEIYSPVLDKVAKEYKALWDFEAKELAEQSE</sequence>
<evidence type="ECO:0000313" key="2">
    <source>
        <dbReference type="Proteomes" id="UP000494115"/>
    </source>
</evidence>
<gene>
    <name evidence="1" type="ORF">LMG28138_01746</name>
</gene>
<dbReference type="Proteomes" id="UP000494115">
    <property type="component" value="Unassembled WGS sequence"/>
</dbReference>
<keyword evidence="2" id="KW-1185">Reference proteome</keyword>
<dbReference type="RefSeq" id="WP_175104360.1">
    <property type="nucleotide sequence ID" value="NZ_CADIKM010000006.1"/>
</dbReference>
<dbReference type="AlphaFoldDB" id="A0A6S7BCF9"/>
<name>A0A6S7BCF9_9BURK</name>
<accession>A0A6S7BCF9</accession>
<proteinExistence type="predicted"/>
<organism evidence="1 2">
    <name type="scientific">Pararobbsia alpina</name>
    <dbReference type="NCBI Taxonomy" id="621374"/>
    <lineage>
        <taxon>Bacteria</taxon>
        <taxon>Pseudomonadati</taxon>
        <taxon>Pseudomonadota</taxon>
        <taxon>Betaproteobacteria</taxon>
        <taxon>Burkholderiales</taxon>
        <taxon>Burkholderiaceae</taxon>
        <taxon>Pararobbsia</taxon>
    </lineage>
</organism>